<keyword evidence="3" id="KW-0804">Transcription</keyword>
<dbReference type="GO" id="GO:0043565">
    <property type="term" value="F:sequence-specific DNA binding"/>
    <property type="evidence" value="ECO:0007669"/>
    <property type="project" value="InterPro"/>
</dbReference>
<dbReference type="Proteomes" id="UP000322165">
    <property type="component" value="Unassembled WGS sequence"/>
</dbReference>
<proteinExistence type="predicted"/>
<dbReference type="PROSITE" id="PS00041">
    <property type="entry name" value="HTH_ARAC_FAMILY_1"/>
    <property type="match status" value="1"/>
</dbReference>
<evidence type="ECO:0000259" key="4">
    <source>
        <dbReference type="PROSITE" id="PS01124"/>
    </source>
</evidence>
<dbReference type="PRINTS" id="PR00032">
    <property type="entry name" value="HTHARAC"/>
</dbReference>
<organism evidence="5 6">
    <name type="scientific">Arenimonas fontis</name>
    <dbReference type="NCBI Taxonomy" id="2608255"/>
    <lineage>
        <taxon>Bacteria</taxon>
        <taxon>Pseudomonadati</taxon>
        <taxon>Pseudomonadota</taxon>
        <taxon>Gammaproteobacteria</taxon>
        <taxon>Lysobacterales</taxon>
        <taxon>Lysobacteraceae</taxon>
        <taxon>Arenimonas</taxon>
    </lineage>
</organism>
<dbReference type="InterPro" id="IPR018060">
    <property type="entry name" value="HTH_AraC"/>
</dbReference>
<dbReference type="RefSeq" id="WP_149860635.1">
    <property type="nucleotide sequence ID" value="NZ_VUOD01000005.1"/>
</dbReference>
<dbReference type="Pfam" id="PF12833">
    <property type="entry name" value="HTH_18"/>
    <property type="match status" value="1"/>
</dbReference>
<evidence type="ECO:0000313" key="6">
    <source>
        <dbReference type="Proteomes" id="UP000322165"/>
    </source>
</evidence>
<dbReference type="CDD" id="cd03138">
    <property type="entry name" value="GATase1_AraC_2"/>
    <property type="match status" value="1"/>
</dbReference>
<keyword evidence="6" id="KW-1185">Reference proteome</keyword>
<sequence>MTQPIHVSLLAIPEASISTLHGLYDVLGAFPLLRGLDDAIPADPPFRVEIVAERPGPMVLAGGLQAVAQRGIDELDRTGIVIVPSVLLSAEGWKKGRYPALVAWLGRMHARGAMLCSACSGVFLIAEAGLLDGRTVTIHWTYAGHFADLYPRVLLRPEQPLVVSGERAELVSSGASMSWHDLVLYLIAREAGPAVAQSAARFFALQWHRDGLGPYIVFEGRRDHGDAVILEAQRWLERNYPVPSPVEKMAQRTGLAERTFKRRFQAATGLAPLAYVQRLRVEEAKRRLERTAEPVDEVGWRVGYEDPAFFRRLFRRVTGITPGQYRRKFQLPVPAG</sequence>
<dbReference type="GO" id="GO:0003700">
    <property type="term" value="F:DNA-binding transcription factor activity"/>
    <property type="evidence" value="ECO:0007669"/>
    <property type="project" value="InterPro"/>
</dbReference>
<keyword evidence="1" id="KW-0805">Transcription regulation</keyword>
<reference evidence="5 6" key="1">
    <citation type="submission" date="2019-09" db="EMBL/GenBank/DDBJ databases">
        <title>Arenimonas chukotkensis sp. nov., a bacterium isolated from Chukotka hot spring, Arctic region, Russia.</title>
        <authorList>
            <person name="Zayulina K.S."/>
            <person name="Prokofeva M.I."/>
            <person name="Elcheninov A.G."/>
            <person name="Novikov A."/>
            <person name="Kochetkova T.V."/>
            <person name="Kublanov I.V."/>
        </authorList>
    </citation>
    <scope>NUCLEOTIDE SEQUENCE [LARGE SCALE GENOMIC DNA]</scope>
    <source>
        <strain evidence="5 6">3729k</strain>
    </source>
</reference>
<reference evidence="5 6" key="2">
    <citation type="submission" date="2019-09" db="EMBL/GenBank/DDBJ databases">
        <authorList>
            <person name="Mazur A."/>
        </authorList>
    </citation>
    <scope>NUCLEOTIDE SEQUENCE [LARGE SCALE GENOMIC DNA]</scope>
    <source>
        <strain evidence="5 6">3729k</strain>
    </source>
</reference>
<dbReference type="Gene3D" id="1.10.10.60">
    <property type="entry name" value="Homeodomain-like"/>
    <property type="match status" value="2"/>
</dbReference>
<evidence type="ECO:0000256" key="1">
    <source>
        <dbReference type="ARBA" id="ARBA00023015"/>
    </source>
</evidence>
<evidence type="ECO:0000256" key="2">
    <source>
        <dbReference type="ARBA" id="ARBA00023125"/>
    </source>
</evidence>
<dbReference type="InterPro" id="IPR018062">
    <property type="entry name" value="HTH_AraC-typ_CS"/>
</dbReference>
<dbReference type="PROSITE" id="PS01124">
    <property type="entry name" value="HTH_ARAC_FAMILY_2"/>
    <property type="match status" value="1"/>
</dbReference>
<dbReference type="PANTHER" id="PTHR43130:SF11">
    <property type="entry name" value="TRANSCRIPTIONAL REGULATORY PROTEIN"/>
    <property type="match status" value="1"/>
</dbReference>
<dbReference type="InterPro" id="IPR009057">
    <property type="entry name" value="Homeodomain-like_sf"/>
</dbReference>
<keyword evidence="2" id="KW-0238">DNA-binding</keyword>
<dbReference type="Gene3D" id="3.40.50.880">
    <property type="match status" value="1"/>
</dbReference>
<comment type="caution">
    <text evidence="5">The sequence shown here is derived from an EMBL/GenBank/DDBJ whole genome shotgun (WGS) entry which is preliminary data.</text>
</comment>
<feature type="domain" description="HTH araC/xylS-type" evidence="4">
    <location>
        <begin position="230"/>
        <end position="328"/>
    </location>
</feature>
<dbReference type="InterPro" id="IPR029062">
    <property type="entry name" value="Class_I_gatase-like"/>
</dbReference>
<evidence type="ECO:0000256" key="3">
    <source>
        <dbReference type="ARBA" id="ARBA00023163"/>
    </source>
</evidence>
<gene>
    <name evidence="5" type="ORF">F0415_07700</name>
</gene>
<dbReference type="InterPro" id="IPR020449">
    <property type="entry name" value="Tscrpt_reg_AraC-type_HTH"/>
</dbReference>
<dbReference type="PANTHER" id="PTHR43130">
    <property type="entry name" value="ARAC-FAMILY TRANSCRIPTIONAL REGULATOR"/>
    <property type="match status" value="1"/>
</dbReference>
<dbReference type="SMART" id="SM00342">
    <property type="entry name" value="HTH_ARAC"/>
    <property type="match status" value="1"/>
</dbReference>
<dbReference type="EMBL" id="VUOD01000005">
    <property type="protein sequence ID" value="KAA2284579.1"/>
    <property type="molecule type" value="Genomic_DNA"/>
</dbReference>
<dbReference type="AlphaFoldDB" id="A0A5B2Z9A4"/>
<accession>A0A5B2Z9A4</accession>
<dbReference type="SUPFAM" id="SSF46689">
    <property type="entry name" value="Homeodomain-like"/>
    <property type="match status" value="2"/>
</dbReference>
<evidence type="ECO:0000313" key="5">
    <source>
        <dbReference type="EMBL" id="KAA2284579.1"/>
    </source>
</evidence>
<protein>
    <submittedName>
        <fullName evidence="5">Helix-turn-helix domain-containing protein</fullName>
    </submittedName>
</protein>
<dbReference type="SUPFAM" id="SSF52317">
    <property type="entry name" value="Class I glutamine amidotransferase-like"/>
    <property type="match status" value="1"/>
</dbReference>
<dbReference type="InterPro" id="IPR052158">
    <property type="entry name" value="INH-QAR"/>
</dbReference>
<name>A0A5B2Z9A4_9GAMM</name>